<accession>X1UV78</accession>
<evidence type="ECO:0000313" key="1">
    <source>
        <dbReference type="EMBL" id="GAI96274.1"/>
    </source>
</evidence>
<comment type="caution">
    <text evidence="1">The sequence shown here is derived from an EMBL/GenBank/DDBJ whole genome shotgun (WGS) entry which is preliminary data.</text>
</comment>
<dbReference type="EMBL" id="BARW01016883">
    <property type="protein sequence ID" value="GAI96274.1"/>
    <property type="molecule type" value="Genomic_DNA"/>
</dbReference>
<gene>
    <name evidence="1" type="ORF">S12H4_29292</name>
</gene>
<protein>
    <submittedName>
        <fullName evidence="1">Uncharacterized protein</fullName>
    </submittedName>
</protein>
<name>X1UV78_9ZZZZ</name>
<reference evidence="1" key="1">
    <citation type="journal article" date="2014" name="Front. Microbiol.">
        <title>High frequency of phylogenetically diverse reductive dehalogenase-homologous genes in deep subseafloor sedimentary metagenomes.</title>
        <authorList>
            <person name="Kawai M."/>
            <person name="Futagami T."/>
            <person name="Toyoda A."/>
            <person name="Takaki Y."/>
            <person name="Nishi S."/>
            <person name="Hori S."/>
            <person name="Arai W."/>
            <person name="Tsubouchi T."/>
            <person name="Morono Y."/>
            <person name="Uchiyama I."/>
            <person name="Ito T."/>
            <person name="Fujiyama A."/>
            <person name="Inagaki F."/>
            <person name="Takami H."/>
        </authorList>
    </citation>
    <scope>NUCLEOTIDE SEQUENCE</scope>
    <source>
        <strain evidence="1">Expedition CK06-06</strain>
    </source>
</reference>
<proteinExistence type="predicted"/>
<organism evidence="1">
    <name type="scientific">marine sediment metagenome</name>
    <dbReference type="NCBI Taxonomy" id="412755"/>
    <lineage>
        <taxon>unclassified sequences</taxon>
        <taxon>metagenomes</taxon>
        <taxon>ecological metagenomes</taxon>
    </lineage>
</organism>
<sequence>PHLARLSIGYRTFYHRVLRLRFQNPRGRGFVFKITSVVVLVDRFLRYARGSVEDCDRG</sequence>
<feature type="non-terminal residue" evidence="1">
    <location>
        <position position="1"/>
    </location>
</feature>
<dbReference type="AlphaFoldDB" id="X1UV78"/>